<name>A0A2S4W3S3_9BASI</name>
<comment type="caution">
    <text evidence="2">The sequence shown here is derived from an EMBL/GenBank/DDBJ whole genome shotgun (WGS) entry which is preliminary data.</text>
</comment>
<keyword evidence="1" id="KW-0812">Transmembrane</keyword>
<keyword evidence="3" id="KW-1185">Reference proteome</keyword>
<dbReference type="VEuPathDB" id="FungiDB:PSTT_01256"/>
<evidence type="ECO:0000313" key="2">
    <source>
        <dbReference type="EMBL" id="POW16435.1"/>
    </source>
</evidence>
<protein>
    <submittedName>
        <fullName evidence="2">Uncharacterized protein</fullName>
    </submittedName>
</protein>
<dbReference type="Proteomes" id="UP000239156">
    <property type="component" value="Unassembled WGS sequence"/>
</dbReference>
<dbReference type="AlphaFoldDB" id="A0A2S4W3S3"/>
<reference evidence="2" key="1">
    <citation type="submission" date="2017-12" db="EMBL/GenBank/DDBJ databases">
        <title>Gene loss provides genomic basis for host adaptation in cereal stripe rust fungi.</title>
        <authorList>
            <person name="Xia C."/>
        </authorList>
    </citation>
    <scope>NUCLEOTIDE SEQUENCE [LARGE SCALE GENOMIC DNA]</scope>
    <source>
        <strain evidence="2">93-210</strain>
    </source>
</reference>
<dbReference type="VEuPathDB" id="FungiDB:PSHT_05830"/>
<feature type="transmembrane region" description="Helical" evidence="1">
    <location>
        <begin position="28"/>
        <end position="47"/>
    </location>
</feature>
<organism evidence="2 3">
    <name type="scientific">Puccinia striiformis</name>
    <dbReference type="NCBI Taxonomy" id="27350"/>
    <lineage>
        <taxon>Eukaryota</taxon>
        <taxon>Fungi</taxon>
        <taxon>Dikarya</taxon>
        <taxon>Basidiomycota</taxon>
        <taxon>Pucciniomycotina</taxon>
        <taxon>Pucciniomycetes</taxon>
        <taxon>Pucciniales</taxon>
        <taxon>Pucciniaceae</taxon>
        <taxon>Puccinia</taxon>
    </lineage>
</organism>
<proteinExistence type="predicted"/>
<evidence type="ECO:0000256" key="1">
    <source>
        <dbReference type="SAM" id="Phobius"/>
    </source>
</evidence>
<keyword evidence="1" id="KW-0472">Membrane</keyword>
<accession>A0A2S4W3S3</accession>
<gene>
    <name evidence="2" type="ORF">PSTT_01256</name>
</gene>
<sequence>MSISPTSIPARPKLQVVRTTMQIWKQPILFLIFIGAITLTCGALHHYPCCTKPMINVKPADGVAEKICDEPGCDKTYDPKVVLTCSSCTATSTETRTGCYTHDTS</sequence>
<dbReference type="EMBL" id="PKSL01000007">
    <property type="protein sequence ID" value="POW16435.1"/>
    <property type="molecule type" value="Genomic_DNA"/>
</dbReference>
<evidence type="ECO:0000313" key="3">
    <source>
        <dbReference type="Proteomes" id="UP000239156"/>
    </source>
</evidence>
<keyword evidence="1" id="KW-1133">Transmembrane helix</keyword>